<dbReference type="GO" id="GO:0022857">
    <property type="term" value="F:transmembrane transporter activity"/>
    <property type="evidence" value="ECO:0007669"/>
    <property type="project" value="InterPro"/>
</dbReference>
<accession>F5L341</accession>
<dbReference type="InterPro" id="IPR020846">
    <property type="entry name" value="MFS_dom"/>
</dbReference>
<sequence length="511" mass="55211">MAQERSSQKGDQAEQVPDVSQQNKRHLVLISIIFAMFMVAINALIVATAMPSIVGDLGGFSLFTWVFSSYLLIQAVTVPIYGKLADLFGRKPVFTFGIVVFMIGSLLCGFAHSMLALIIYRFIQGFGAGAVQPIATTIVGDMYTLEERAKIQGYLASVWGISSVLGPLLGGIFVQYMDWSWVFWINIPLGLLALGGVLFFFQEKVEQKQQAIDYTGAMLLLVSVSALMIVFIQGGVSWPWTSVPVLVLLAVSVAGFIAFFYYEKRAPEPLMPLVLWKDRLLVTANTGALTTGVVLIGVSTFLPTYVQGVMEQSPTVAGLSLTVMSVGWPLASTLAGRLVLKIGFRNTAVLGGLALMVGSVLFVLLDPDKGPLWAGAGSFFIGLGMGFTTTTFIVSVQSHVNWKTRGVATSANMFMRLLGSTIGAALLGGILNSRMIRYLEMQEAAEALPAMDINFTSVLLDPEATEALSPESIAVLQSGLTIALNDVYWSVSLFALASFILVFYLPNKVRE</sequence>
<feature type="transmembrane region" description="Helical" evidence="7">
    <location>
        <begin position="181"/>
        <end position="201"/>
    </location>
</feature>
<dbReference type="Gene3D" id="1.20.1250.20">
    <property type="entry name" value="MFS general substrate transporter like domains"/>
    <property type="match status" value="1"/>
</dbReference>
<feature type="transmembrane region" description="Helical" evidence="7">
    <location>
        <begin position="27"/>
        <end position="50"/>
    </location>
</feature>
<evidence type="ECO:0000259" key="8">
    <source>
        <dbReference type="PROSITE" id="PS50850"/>
    </source>
</evidence>
<proteinExistence type="predicted"/>
<dbReference type="RefSeq" id="WP_007502172.1">
    <property type="nucleotide sequence ID" value="NZ_AFCE01000021.1"/>
</dbReference>
<dbReference type="Proteomes" id="UP000010716">
    <property type="component" value="Unassembled WGS sequence"/>
</dbReference>
<evidence type="ECO:0000256" key="1">
    <source>
        <dbReference type="ARBA" id="ARBA00004651"/>
    </source>
</evidence>
<evidence type="ECO:0000256" key="5">
    <source>
        <dbReference type="ARBA" id="ARBA00022989"/>
    </source>
</evidence>
<dbReference type="Proteomes" id="UP000825179">
    <property type="component" value="Chromosome"/>
</dbReference>
<dbReference type="PRINTS" id="PR01036">
    <property type="entry name" value="TCRTETB"/>
</dbReference>
<evidence type="ECO:0000256" key="2">
    <source>
        <dbReference type="ARBA" id="ARBA00022448"/>
    </source>
</evidence>
<keyword evidence="12" id="KW-1185">Reference proteome</keyword>
<feature type="transmembrane region" description="Helical" evidence="7">
    <location>
        <begin position="118"/>
        <end position="139"/>
    </location>
</feature>
<evidence type="ECO:0000313" key="12">
    <source>
        <dbReference type="Proteomes" id="UP000825179"/>
    </source>
</evidence>
<dbReference type="InterPro" id="IPR011701">
    <property type="entry name" value="MFS"/>
</dbReference>
<evidence type="ECO:0000256" key="6">
    <source>
        <dbReference type="ARBA" id="ARBA00023136"/>
    </source>
</evidence>
<dbReference type="InterPro" id="IPR036259">
    <property type="entry name" value="MFS_trans_sf"/>
</dbReference>
<dbReference type="GO" id="GO:0005886">
    <property type="term" value="C:plasma membrane"/>
    <property type="evidence" value="ECO:0007669"/>
    <property type="project" value="UniProtKB-SubCell"/>
</dbReference>
<dbReference type="FunFam" id="1.20.1720.10:FF:000004">
    <property type="entry name" value="EmrB/QacA family drug resistance transporter"/>
    <property type="match status" value="1"/>
</dbReference>
<reference evidence="10" key="3">
    <citation type="submission" date="2021-08" db="EMBL/GenBank/DDBJ databases">
        <authorList>
            <person name="de Jong S."/>
            <person name="van den Broek M."/>
            <person name="Merkel A."/>
            <person name="de la Torre Cortes P."/>
            <person name="Kalamorz F."/>
            <person name="Cook G."/>
            <person name="van Loosdrecht M."/>
            <person name="McMillan D."/>
        </authorList>
    </citation>
    <scope>NUCLEOTIDE SEQUENCE</scope>
    <source>
        <strain evidence="10">TA2.A1</strain>
    </source>
</reference>
<organism evidence="9 11">
    <name type="scientific">Caldalkalibacillus thermarum (strain TA2.A1)</name>
    <dbReference type="NCBI Taxonomy" id="986075"/>
    <lineage>
        <taxon>Bacteria</taxon>
        <taxon>Bacillati</taxon>
        <taxon>Bacillota</taxon>
        <taxon>Bacilli</taxon>
        <taxon>Bacillales</taxon>
        <taxon>Bacillaceae</taxon>
        <taxon>Caldalkalibacillus</taxon>
    </lineage>
</organism>
<dbReference type="PANTHER" id="PTHR23501">
    <property type="entry name" value="MAJOR FACILITATOR SUPERFAMILY"/>
    <property type="match status" value="1"/>
</dbReference>
<dbReference type="OrthoDB" id="9807274at2"/>
<evidence type="ECO:0000256" key="7">
    <source>
        <dbReference type="SAM" id="Phobius"/>
    </source>
</evidence>
<keyword evidence="2" id="KW-0813">Transport</keyword>
<evidence type="ECO:0000313" key="11">
    <source>
        <dbReference type="Proteomes" id="UP000010716"/>
    </source>
</evidence>
<protein>
    <submittedName>
        <fullName evidence="9">Drug resistance transporter, EmrB/QacA subfamily</fullName>
    </submittedName>
    <submittedName>
        <fullName evidence="10">MFS transporter</fullName>
    </submittedName>
</protein>
<reference evidence="9 11" key="1">
    <citation type="journal article" date="2011" name="J. Bacteriol.">
        <title>Draft genome sequence of the thermoalkaliphilic Caldalkalibacillus thermarum strain TA2.A1.</title>
        <authorList>
            <person name="Kalamorz F."/>
            <person name="Keis S."/>
            <person name="McMillan D.G."/>
            <person name="Olsson K."/>
            <person name="Stanton J.A."/>
            <person name="Stockwell P."/>
            <person name="Black M.A."/>
            <person name="Klingeman D.M."/>
            <person name="Land M.L."/>
            <person name="Han C.S."/>
            <person name="Martin S.L."/>
            <person name="Becher S.A."/>
            <person name="Peddie C.J."/>
            <person name="Morgan H.W."/>
            <person name="Matthies D."/>
            <person name="Preiss L."/>
            <person name="Meier T."/>
            <person name="Brown S.D."/>
            <person name="Cook G.M."/>
        </authorList>
    </citation>
    <scope>NUCLEOTIDE SEQUENCE [LARGE SCALE GENOMIC DNA]</scope>
    <source>
        <strain evidence="9 11">TA2.A1</strain>
    </source>
</reference>
<name>F5L341_CALTT</name>
<feature type="transmembrane region" description="Helical" evidence="7">
    <location>
        <begin position="487"/>
        <end position="505"/>
    </location>
</feature>
<dbReference type="EMBL" id="CP082237">
    <property type="protein sequence ID" value="QZT34650.1"/>
    <property type="molecule type" value="Genomic_DNA"/>
</dbReference>
<gene>
    <name evidence="9" type="ORF">CathTA2_0201</name>
    <name evidence="10" type="ORF">HUR95_04720</name>
</gene>
<dbReference type="Gene3D" id="1.20.1720.10">
    <property type="entry name" value="Multidrug resistance protein D"/>
    <property type="match status" value="1"/>
</dbReference>
<feature type="transmembrane region" description="Helical" evidence="7">
    <location>
        <begin position="282"/>
        <end position="306"/>
    </location>
</feature>
<feature type="domain" description="Major facilitator superfamily (MFS) profile" evidence="8">
    <location>
        <begin position="28"/>
        <end position="510"/>
    </location>
</feature>
<evidence type="ECO:0000313" key="9">
    <source>
        <dbReference type="EMBL" id="EGL84242.1"/>
    </source>
</evidence>
<evidence type="ECO:0000313" key="10">
    <source>
        <dbReference type="EMBL" id="QZT34650.1"/>
    </source>
</evidence>
<keyword evidence="6 7" id="KW-0472">Membrane</keyword>
<evidence type="ECO:0000256" key="3">
    <source>
        <dbReference type="ARBA" id="ARBA00022475"/>
    </source>
</evidence>
<keyword evidence="5 7" id="KW-1133">Transmembrane helix</keyword>
<feature type="transmembrane region" description="Helical" evidence="7">
    <location>
        <begin position="213"/>
        <end position="232"/>
    </location>
</feature>
<feature type="transmembrane region" description="Helical" evidence="7">
    <location>
        <begin position="93"/>
        <end position="112"/>
    </location>
</feature>
<evidence type="ECO:0000256" key="4">
    <source>
        <dbReference type="ARBA" id="ARBA00022692"/>
    </source>
</evidence>
<feature type="transmembrane region" description="Helical" evidence="7">
    <location>
        <begin position="371"/>
        <end position="394"/>
    </location>
</feature>
<dbReference type="CDD" id="cd17502">
    <property type="entry name" value="MFS_Azr1_MDR_like"/>
    <property type="match status" value="1"/>
</dbReference>
<feature type="transmembrane region" description="Helical" evidence="7">
    <location>
        <begin position="238"/>
        <end position="262"/>
    </location>
</feature>
<reference evidence="10 12" key="2">
    <citation type="journal article" date="2020" name="Extremophiles">
        <title>Genomic analysis of Caldalkalibacillus thermarum TA2.A1 reveals aerobic alkaliphilic metabolism and evolutionary hallmarks linking alkaliphilic bacteria and plant life.</title>
        <authorList>
            <person name="de Jong S.I."/>
            <person name="van den Broek M.A."/>
            <person name="Merkel A.Y."/>
            <person name="de la Torre Cortes P."/>
            <person name="Kalamorz F."/>
            <person name="Cook G.M."/>
            <person name="van Loosdrecht M.C.M."/>
            <person name="McMillan D.G.G."/>
        </authorList>
    </citation>
    <scope>NUCLEOTIDE SEQUENCE [LARGE SCALE GENOMIC DNA]</scope>
    <source>
        <strain evidence="10 12">TA2.A1</strain>
    </source>
</reference>
<dbReference type="EMBL" id="AFCE01000021">
    <property type="protein sequence ID" value="EGL84242.1"/>
    <property type="molecule type" value="Genomic_DNA"/>
</dbReference>
<dbReference type="KEGG" id="cthu:HUR95_04720"/>
<feature type="transmembrane region" description="Helical" evidence="7">
    <location>
        <begin position="347"/>
        <end position="365"/>
    </location>
</feature>
<feature type="transmembrane region" description="Helical" evidence="7">
    <location>
        <begin position="318"/>
        <end position="340"/>
    </location>
</feature>
<feature type="transmembrane region" description="Helical" evidence="7">
    <location>
        <begin position="151"/>
        <end position="175"/>
    </location>
</feature>
<comment type="subcellular location">
    <subcellularLocation>
        <location evidence="1">Cell membrane</location>
        <topology evidence="1">Multi-pass membrane protein</topology>
    </subcellularLocation>
</comment>
<dbReference type="SUPFAM" id="SSF103473">
    <property type="entry name" value="MFS general substrate transporter"/>
    <property type="match status" value="1"/>
</dbReference>
<dbReference type="AlphaFoldDB" id="F5L341"/>
<dbReference type="PANTHER" id="PTHR23501:SF191">
    <property type="entry name" value="VACUOLAR BASIC AMINO ACID TRANSPORTER 4"/>
    <property type="match status" value="1"/>
</dbReference>
<dbReference type="Pfam" id="PF07690">
    <property type="entry name" value="MFS_1"/>
    <property type="match status" value="1"/>
</dbReference>
<feature type="transmembrane region" description="Helical" evidence="7">
    <location>
        <begin position="414"/>
        <end position="431"/>
    </location>
</feature>
<keyword evidence="3" id="KW-1003">Cell membrane</keyword>
<keyword evidence="4 7" id="KW-0812">Transmembrane</keyword>
<dbReference type="PROSITE" id="PS50850">
    <property type="entry name" value="MFS"/>
    <property type="match status" value="1"/>
</dbReference>
<dbReference type="eggNOG" id="COG2814">
    <property type="taxonomic scope" value="Bacteria"/>
</dbReference>
<feature type="transmembrane region" description="Helical" evidence="7">
    <location>
        <begin position="62"/>
        <end position="81"/>
    </location>
</feature>